<gene>
    <name evidence="2" type="ORF">EJB05_47092</name>
</gene>
<evidence type="ECO:0000313" key="3">
    <source>
        <dbReference type="Proteomes" id="UP000324897"/>
    </source>
</evidence>
<feature type="domain" description="KIB1-4 beta-propeller" evidence="1">
    <location>
        <begin position="20"/>
        <end position="330"/>
    </location>
</feature>
<evidence type="ECO:0000313" key="2">
    <source>
        <dbReference type="EMBL" id="TVU07053.1"/>
    </source>
</evidence>
<accession>A0A5J9T6T4</accession>
<dbReference type="EMBL" id="RWGY01000045">
    <property type="protein sequence ID" value="TVU07053.1"/>
    <property type="molecule type" value="Genomic_DNA"/>
</dbReference>
<dbReference type="InterPro" id="IPR005174">
    <property type="entry name" value="KIB1-4_b-propeller"/>
</dbReference>
<feature type="non-terminal residue" evidence="2">
    <location>
        <position position="1"/>
    </location>
</feature>
<proteinExistence type="predicted"/>
<keyword evidence="3" id="KW-1185">Reference proteome</keyword>
<dbReference type="PANTHER" id="PTHR45560">
    <property type="entry name" value="OS04G0163150 PROTEIN-RELATED"/>
    <property type="match status" value="1"/>
</dbReference>
<comment type="caution">
    <text evidence="2">The sequence shown here is derived from an EMBL/GenBank/DDBJ whole genome shotgun (WGS) entry which is preliminary data.</text>
</comment>
<organism evidence="2 3">
    <name type="scientific">Eragrostis curvula</name>
    <name type="common">weeping love grass</name>
    <dbReference type="NCBI Taxonomy" id="38414"/>
    <lineage>
        <taxon>Eukaryota</taxon>
        <taxon>Viridiplantae</taxon>
        <taxon>Streptophyta</taxon>
        <taxon>Embryophyta</taxon>
        <taxon>Tracheophyta</taxon>
        <taxon>Spermatophyta</taxon>
        <taxon>Magnoliopsida</taxon>
        <taxon>Liliopsida</taxon>
        <taxon>Poales</taxon>
        <taxon>Poaceae</taxon>
        <taxon>PACMAD clade</taxon>
        <taxon>Chloridoideae</taxon>
        <taxon>Eragrostideae</taxon>
        <taxon>Eragrostidinae</taxon>
        <taxon>Eragrostis</taxon>
    </lineage>
</organism>
<reference evidence="2 3" key="1">
    <citation type="journal article" date="2019" name="Sci. Rep.">
        <title>A high-quality genome of Eragrostis curvula grass provides insights into Poaceae evolution and supports new strategies to enhance forage quality.</title>
        <authorList>
            <person name="Carballo J."/>
            <person name="Santos B.A.C.M."/>
            <person name="Zappacosta D."/>
            <person name="Garbus I."/>
            <person name="Selva J.P."/>
            <person name="Gallo C.A."/>
            <person name="Diaz A."/>
            <person name="Albertini E."/>
            <person name="Caccamo M."/>
            <person name="Echenique V."/>
        </authorList>
    </citation>
    <scope>NUCLEOTIDE SEQUENCE [LARGE SCALE GENOMIC DNA]</scope>
    <source>
        <strain evidence="3">cv. Victoria</strain>
        <tissue evidence="2">Leaf</tissue>
    </source>
</reference>
<evidence type="ECO:0000259" key="1">
    <source>
        <dbReference type="Pfam" id="PF03478"/>
    </source>
</evidence>
<dbReference type="PANTHER" id="PTHR45560:SF4">
    <property type="entry name" value="OS04G0164500 PROTEIN"/>
    <property type="match status" value="1"/>
</dbReference>
<dbReference type="Gramene" id="TVU07053">
    <property type="protein sequence ID" value="TVU07053"/>
    <property type="gene ID" value="EJB05_47092"/>
</dbReference>
<dbReference type="AlphaFoldDB" id="A0A5J9T6T4"/>
<dbReference type="Proteomes" id="UP000324897">
    <property type="component" value="Unassembled WGS sequence"/>
</dbReference>
<dbReference type="OrthoDB" id="642536at2759"/>
<sequence length="377" mass="42991">MASTSPWIVFLGESEEKAMFFSLADSRAAAARTSDLGMRRDIVLGSSFGWLTTADELGCLQIVNPVTGQRSRLPDITTIPFVDYSELLYGNKEHYCINMDLLERTRYEGLPVPVDERWGSTLSKTYMLTGVQMRQWFYRKVILSTSPCPDSYAAMLILHRKFGVPAFATSEHPTWNVAPSHDGIEDAIHHDGRFYSISYSGAVETWERDGATGEYTSKLVAVAPIDRVVNENFSLVRKYLTAMTNGRLVVMLKYTWETRMTYRQPRKWSCMLKETRDIGDAAMFVGMNSSLCVSMTPVHPGIKPGYVYFADDQLEQVVECRERRERYTWSHHHSPEEENKIPEQVGVYSLKDDTVELVQGLARQPWSSLPVWFTPSF</sequence>
<dbReference type="Pfam" id="PF03478">
    <property type="entry name" value="Beta-prop_KIB1-4"/>
    <property type="match status" value="1"/>
</dbReference>
<protein>
    <recommendedName>
        <fullName evidence="1">KIB1-4 beta-propeller domain-containing protein</fullName>
    </recommendedName>
</protein>
<name>A0A5J9T6T4_9POAL</name>